<dbReference type="Proteomes" id="UP000287171">
    <property type="component" value="Unassembled WGS sequence"/>
</dbReference>
<gene>
    <name evidence="1" type="ORF">KDA_30780</name>
</gene>
<dbReference type="SUPFAM" id="SSF48371">
    <property type="entry name" value="ARM repeat"/>
    <property type="match status" value="2"/>
</dbReference>
<dbReference type="AlphaFoldDB" id="A0A402B892"/>
<keyword evidence="2" id="KW-1185">Reference proteome</keyword>
<proteinExistence type="predicted"/>
<dbReference type="PANTHER" id="PTHR12697:SF5">
    <property type="entry name" value="DEOXYHYPUSINE HYDROXYLASE"/>
    <property type="match status" value="1"/>
</dbReference>
<accession>A0A402B892</accession>
<protein>
    <recommendedName>
        <fullName evidence="3">HEAT repeat domain-containing protein</fullName>
    </recommendedName>
</protein>
<dbReference type="SMART" id="SM00567">
    <property type="entry name" value="EZ_HEAT"/>
    <property type="match status" value="8"/>
</dbReference>
<dbReference type="InterPro" id="IPR011989">
    <property type="entry name" value="ARM-like"/>
</dbReference>
<dbReference type="EMBL" id="BIFT01000001">
    <property type="protein sequence ID" value="GCE27594.1"/>
    <property type="molecule type" value="Genomic_DNA"/>
</dbReference>
<evidence type="ECO:0000313" key="2">
    <source>
        <dbReference type="Proteomes" id="UP000287171"/>
    </source>
</evidence>
<organism evidence="1 2">
    <name type="scientific">Dictyobacter alpinus</name>
    <dbReference type="NCBI Taxonomy" id="2014873"/>
    <lineage>
        <taxon>Bacteria</taxon>
        <taxon>Bacillati</taxon>
        <taxon>Chloroflexota</taxon>
        <taxon>Ktedonobacteria</taxon>
        <taxon>Ktedonobacterales</taxon>
        <taxon>Dictyobacteraceae</taxon>
        <taxon>Dictyobacter</taxon>
    </lineage>
</organism>
<evidence type="ECO:0008006" key="3">
    <source>
        <dbReference type="Google" id="ProtNLM"/>
    </source>
</evidence>
<dbReference type="Pfam" id="PF13646">
    <property type="entry name" value="HEAT_2"/>
    <property type="match status" value="3"/>
</dbReference>
<reference evidence="2" key="1">
    <citation type="submission" date="2018-12" db="EMBL/GenBank/DDBJ databases">
        <title>Tengunoibacter tsumagoiensis gen. nov., sp. nov., Dictyobacter kobayashii sp. nov., D. alpinus sp. nov., and D. joshuensis sp. nov. and description of Dictyobacteraceae fam. nov. within the order Ktedonobacterales isolated from Tengu-no-mugimeshi.</title>
        <authorList>
            <person name="Wang C.M."/>
            <person name="Zheng Y."/>
            <person name="Sakai Y."/>
            <person name="Toyoda A."/>
            <person name="Minakuchi Y."/>
            <person name="Abe K."/>
            <person name="Yokota A."/>
            <person name="Yabe S."/>
        </authorList>
    </citation>
    <scope>NUCLEOTIDE SEQUENCE [LARGE SCALE GENOMIC DNA]</scope>
    <source>
        <strain evidence="2">Uno16</strain>
    </source>
</reference>
<name>A0A402B892_9CHLR</name>
<evidence type="ECO:0000313" key="1">
    <source>
        <dbReference type="EMBL" id="GCE27594.1"/>
    </source>
</evidence>
<dbReference type="GO" id="GO:0016491">
    <property type="term" value="F:oxidoreductase activity"/>
    <property type="evidence" value="ECO:0007669"/>
    <property type="project" value="TreeGrafter"/>
</dbReference>
<dbReference type="Gene3D" id="1.25.10.10">
    <property type="entry name" value="Leucine-rich Repeat Variant"/>
    <property type="match status" value="4"/>
</dbReference>
<sequence length="593" mass="65313">MSRQHVEHLAQELYSLRSERRRKAAEALRQLGEPGEQVSLASFIRMMQLDTTPLRVAAADILREWREYVPLEPLFLAMQDPNKRARSAAKWALVEVGAYAPQEILLSHLTNTDAEVREAVLYALGKRAPVAVVLKSLDAPEQGLCAAATYLIGLLGEHVPVETLITMLQSRKAHIRVAAARLLGNVGEQRIPLEPLIEALHDPEKSVRLEAIWALANSGERMPQTELRVLLDDTDQSIQREATKVLASAGDPEALSIIVGWLHADHEWARENALVWLRTPLGAVSNAIVRRLPIEELLHLLKDAWWPVGYMTAGMIAMLGVDAPWAELLSLLSDPLPQACNAALHALALLGAEIPLSRYIPIESVLIALDAEESETRRQAAKVLSTFDIPVPVERLLPHLEGENGELAGLIARQGRQEGIDILVANLRTSFRVDHALAALGELGEQAPSAPLLAELHASDISVRQGVAATLYETHPELLPQLVPELVETLGTGKVGPLLEPLRDILVAQALAALRSPHPHLLSWFDQALDSPSWEVRMWAIMGSSQMAPHILEITIEKLQRLLDDPESASVREAARRAFETIALRTATDEHRE</sequence>
<dbReference type="PANTHER" id="PTHR12697">
    <property type="entry name" value="PBS LYASE HEAT-LIKE PROTEIN"/>
    <property type="match status" value="1"/>
</dbReference>
<dbReference type="InterPro" id="IPR016024">
    <property type="entry name" value="ARM-type_fold"/>
</dbReference>
<dbReference type="RefSeq" id="WP_126627920.1">
    <property type="nucleotide sequence ID" value="NZ_BIFT01000001.1"/>
</dbReference>
<dbReference type="InterPro" id="IPR004155">
    <property type="entry name" value="PBS_lyase_HEAT"/>
</dbReference>
<dbReference type="OrthoDB" id="144879at2"/>
<comment type="caution">
    <text evidence="1">The sequence shown here is derived from an EMBL/GenBank/DDBJ whole genome shotgun (WGS) entry which is preliminary data.</text>
</comment>